<feature type="region of interest" description="Disordered" evidence="4">
    <location>
        <begin position="485"/>
        <end position="527"/>
    </location>
</feature>
<protein>
    <recommendedName>
        <fullName evidence="5">HMG box domain-containing protein</fullName>
    </recommendedName>
</protein>
<dbReference type="InterPro" id="IPR009071">
    <property type="entry name" value="HMG_box_dom"/>
</dbReference>
<organism evidence="6 7">
    <name type="scientific">Rhizoctonia solani</name>
    <dbReference type="NCBI Taxonomy" id="456999"/>
    <lineage>
        <taxon>Eukaryota</taxon>
        <taxon>Fungi</taxon>
        <taxon>Dikarya</taxon>
        <taxon>Basidiomycota</taxon>
        <taxon>Agaricomycotina</taxon>
        <taxon>Agaricomycetes</taxon>
        <taxon>Cantharellales</taxon>
        <taxon>Ceratobasidiaceae</taxon>
        <taxon>Rhizoctonia</taxon>
    </lineage>
</organism>
<dbReference type="SUPFAM" id="SSF47095">
    <property type="entry name" value="HMG-box"/>
    <property type="match status" value="1"/>
</dbReference>
<evidence type="ECO:0000259" key="5">
    <source>
        <dbReference type="SMART" id="SM00398"/>
    </source>
</evidence>
<evidence type="ECO:0000313" key="7">
    <source>
        <dbReference type="Proteomes" id="UP000663861"/>
    </source>
</evidence>
<feature type="domain" description="HMG box" evidence="5">
    <location>
        <begin position="243"/>
        <end position="333"/>
    </location>
</feature>
<dbReference type="Gene3D" id="1.10.30.10">
    <property type="entry name" value="High mobility group box domain"/>
    <property type="match status" value="1"/>
</dbReference>
<dbReference type="Proteomes" id="UP000663861">
    <property type="component" value="Unassembled WGS sequence"/>
</dbReference>
<feature type="compositionally biased region" description="Polar residues" evidence="4">
    <location>
        <begin position="21"/>
        <end position="33"/>
    </location>
</feature>
<feature type="region of interest" description="Disordered" evidence="4">
    <location>
        <begin position="926"/>
        <end position="951"/>
    </location>
</feature>
<feature type="coiled-coil region" evidence="3">
    <location>
        <begin position="444"/>
        <end position="471"/>
    </location>
</feature>
<evidence type="ECO:0000256" key="4">
    <source>
        <dbReference type="SAM" id="MobiDB-lite"/>
    </source>
</evidence>
<evidence type="ECO:0000256" key="2">
    <source>
        <dbReference type="ARBA" id="ARBA00023242"/>
    </source>
</evidence>
<accession>A0A8H3CGG2</accession>
<feature type="region of interest" description="Disordered" evidence="4">
    <location>
        <begin position="766"/>
        <end position="789"/>
    </location>
</feature>
<dbReference type="Pfam" id="PF00505">
    <property type="entry name" value="HMG_box"/>
    <property type="match status" value="1"/>
</dbReference>
<feature type="compositionally biased region" description="Polar residues" evidence="4">
    <location>
        <begin position="941"/>
        <end position="951"/>
    </location>
</feature>
<proteinExistence type="predicted"/>
<dbReference type="EMBL" id="CAJMWY010001972">
    <property type="protein sequence ID" value="CAE6479168.1"/>
    <property type="molecule type" value="Genomic_DNA"/>
</dbReference>
<name>A0A8H3CGG2_9AGAM</name>
<dbReference type="GO" id="GO:0000981">
    <property type="term" value="F:DNA-binding transcription factor activity, RNA polymerase II-specific"/>
    <property type="evidence" value="ECO:0007669"/>
    <property type="project" value="TreeGrafter"/>
</dbReference>
<keyword evidence="1" id="KW-0238">DNA-binding</keyword>
<feature type="compositionally biased region" description="Polar residues" evidence="4">
    <location>
        <begin position="835"/>
        <end position="845"/>
    </location>
</feature>
<reference evidence="6" key="1">
    <citation type="submission" date="2021-01" db="EMBL/GenBank/DDBJ databases">
        <authorList>
            <person name="Kaushik A."/>
        </authorList>
    </citation>
    <scope>NUCLEOTIDE SEQUENCE</scope>
    <source>
        <strain evidence="6">AG4-RS23</strain>
    </source>
</reference>
<feature type="compositionally biased region" description="Pro residues" evidence="4">
    <location>
        <begin position="34"/>
        <end position="58"/>
    </location>
</feature>
<dbReference type="SMART" id="SM00398">
    <property type="entry name" value="HMG"/>
    <property type="match status" value="1"/>
</dbReference>
<dbReference type="PANTHER" id="PTHR45789">
    <property type="entry name" value="FI18025P1"/>
    <property type="match status" value="1"/>
</dbReference>
<keyword evidence="2" id="KW-0539">Nucleus</keyword>
<dbReference type="GO" id="GO:0005634">
    <property type="term" value="C:nucleus"/>
    <property type="evidence" value="ECO:0007669"/>
    <property type="project" value="TreeGrafter"/>
</dbReference>
<evidence type="ECO:0000256" key="1">
    <source>
        <dbReference type="ARBA" id="ARBA00023125"/>
    </source>
</evidence>
<keyword evidence="3" id="KW-0175">Coiled coil</keyword>
<dbReference type="PANTHER" id="PTHR45789:SF2">
    <property type="entry name" value="FI18025P1"/>
    <property type="match status" value="1"/>
</dbReference>
<feature type="region of interest" description="Disordered" evidence="4">
    <location>
        <begin position="17"/>
        <end position="67"/>
    </location>
</feature>
<feature type="compositionally biased region" description="Polar residues" evidence="4">
    <location>
        <begin position="208"/>
        <end position="217"/>
    </location>
</feature>
<gene>
    <name evidence="6" type="ORF">RDB_LOCUS95741</name>
</gene>
<dbReference type="AlphaFoldDB" id="A0A8H3CGG2"/>
<dbReference type="CDD" id="cd01389">
    <property type="entry name" value="HMG-box_ROX1-like"/>
    <property type="match status" value="1"/>
</dbReference>
<feature type="region of interest" description="Disordered" evidence="4">
    <location>
        <begin position="835"/>
        <end position="908"/>
    </location>
</feature>
<dbReference type="InterPro" id="IPR051356">
    <property type="entry name" value="SOX/SOX-like_TF"/>
</dbReference>
<evidence type="ECO:0000256" key="3">
    <source>
        <dbReference type="SAM" id="Coils"/>
    </source>
</evidence>
<dbReference type="InterPro" id="IPR036910">
    <property type="entry name" value="HMG_box_dom_sf"/>
</dbReference>
<comment type="caution">
    <text evidence="6">The sequence shown here is derived from an EMBL/GenBank/DDBJ whole genome shotgun (WGS) entry which is preliminary data.</text>
</comment>
<feature type="compositionally biased region" description="Polar residues" evidence="4">
    <location>
        <begin position="882"/>
        <end position="900"/>
    </location>
</feature>
<sequence>MANKLLQSSSPVLFNARLWSGTDTQSDNSTAPIPSNPPPTVSVPLPRCPSTPTPPRTPDPASGRRSVSFQVDHNPFISVDPSISVYDGYPAGSAISPASTASPLPVSPYHSPVSVPLHTLGEVEPARSSGTSAQVFDAFSWSAAITPHDYASAPQPYTPGHPANVAHREAMEREAYEGAEPEGMDGGAAPSRKSSSSSRRRTSDAESVGNSVGPSAGTSVAHAKAVTAAVKAKSHARKMSVGHILRPRNAFIIFRSTMIKEGQITENMEASCSSCRLNSHLIYLYVIQKDHGNISTICGILWRKLSPTEKLKYQRMADLEKEQHRLANPGYKYAPKVRSSFAILVQTLINSLLDPEGAACSLANPGYKYAPKTRKEPPARRRQKKDQDIVARRCALAAALLAEGRRGSEMARQLEHFDKEIAIQIKKEKEDAVRLGIRPEPYALAHSAKKLKRLEKERKERERALAAQAGAANLREGVLAMHAQADAQAAEKRRNAAGPSNPNGPFSRTPRNAYTPPGANMPPPVAREVAPAWTNPWASAPAPDIVNMGRRPSSCPPPAAGNMAIPALPTVPAVSIYNDYVSPTQPHAPHLVLEDMAQSSHAMNTPGPATAPPLHHPQPHHSQGPAVPRRRSSSVPPPSLYAAPPQQVASRNGNGWEPGTRRPSVVFSMELERRPSQVQWNDDMGMGDARRPSIAGQSLGFGMGWSRRPSAMLWAPQERRMSAQAPHAGSNNSWYSNGMNTASHLDDAGEPRIDFGNFSFQTATANNNSSYGPTNGGLADQHLPPTAGPDQSYQFPPPAGPNDVDMFPNMNPSPFGAILAQQNPRMPMSHDWQSQAQAISPSANGYSHAPHTPEADYSHYPQQPNNHYGVPNVQVHEPTWSAPINNDQSVPHTPIGSSPHTGVDEEGDMFEPFGEEVAFPELNSAPRAGSEARGVTPGYPPQQTKTLPPYSSSLPLGDIIHENIMGEDDLAAYSQGAGNIGLNGFDNNWKMLSQVDERCE</sequence>
<dbReference type="GO" id="GO:0000978">
    <property type="term" value="F:RNA polymerase II cis-regulatory region sequence-specific DNA binding"/>
    <property type="evidence" value="ECO:0007669"/>
    <property type="project" value="TreeGrafter"/>
</dbReference>
<evidence type="ECO:0000313" key="6">
    <source>
        <dbReference type="EMBL" id="CAE6479168.1"/>
    </source>
</evidence>
<feature type="region of interest" description="Disordered" evidence="4">
    <location>
        <begin position="599"/>
        <end position="662"/>
    </location>
</feature>
<feature type="compositionally biased region" description="Polar residues" evidence="4">
    <location>
        <begin position="498"/>
        <end position="512"/>
    </location>
</feature>
<feature type="region of interest" description="Disordered" evidence="4">
    <location>
        <begin position="175"/>
        <end position="219"/>
    </location>
</feature>